<dbReference type="EMBL" id="FN668691">
    <property type="protein sequence ID" value="CBK25512.2"/>
    <property type="molecule type" value="Genomic_DNA"/>
</dbReference>
<keyword evidence="2" id="KW-1185">Reference proteome</keyword>
<evidence type="ECO:0000313" key="1">
    <source>
        <dbReference type="EMBL" id="CBK25512.2"/>
    </source>
</evidence>
<organism evidence="1">
    <name type="scientific">Blastocystis hominis</name>
    <dbReference type="NCBI Taxonomy" id="12968"/>
    <lineage>
        <taxon>Eukaryota</taxon>
        <taxon>Sar</taxon>
        <taxon>Stramenopiles</taxon>
        <taxon>Bigyra</taxon>
        <taxon>Opalozoa</taxon>
        <taxon>Opalinata</taxon>
        <taxon>Blastocystidae</taxon>
        <taxon>Blastocystis</taxon>
    </lineage>
</organism>
<sequence>MLFRLLLVYSAVKTHRSRLPAFSSQQILAMLSDYVLFHVFPGLTAVPAAKKVVEMAQKQRKGAKSRGSAENPRRNLDVLEECVENESIAIDLSIASKIDSYLLILISQVNEPNGNRIPRHQLGCLYTAMVEFIYELSLYERLDKQVEEKVPIPAPKINVAIIMMDPHKQ</sequence>
<reference evidence="1" key="1">
    <citation type="submission" date="2010-02" db="EMBL/GenBank/DDBJ databases">
        <title>Sequencing and annotation of the Blastocystis hominis genome.</title>
        <authorList>
            <person name="Wincker P."/>
        </authorList>
    </citation>
    <scope>NUCLEOTIDE SEQUENCE</scope>
    <source>
        <strain evidence="1">Singapore isolate B</strain>
    </source>
</reference>
<evidence type="ECO:0000313" key="2">
    <source>
        <dbReference type="Proteomes" id="UP000008312"/>
    </source>
</evidence>
<accession>D8MBS3</accession>
<gene>
    <name evidence="1" type="ORF">GSBLH_T00005106001</name>
</gene>
<dbReference type="RefSeq" id="XP_012899560.1">
    <property type="nucleotide sequence ID" value="XM_013044106.1"/>
</dbReference>
<protein>
    <submittedName>
        <fullName evidence="1">Uncharacterized protein</fullName>
    </submittedName>
</protein>
<dbReference type="InParanoid" id="D8MBS3"/>
<dbReference type="AlphaFoldDB" id="D8MBS3"/>
<name>D8MBS3_BLAHO</name>
<dbReference type="GeneID" id="24922087"/>
<dbReference type="OrthoDB" id="10605986at2759"/>
<proteinExistence type="predicted"/>
<dbReference type="Proteomes" id="UP000008312">
    <property type="component" value="Unassembled WGS sequence"/>
</dbReference>